<organism evidence="1 2">
    <name type="scientific">Aminobacter ciceronei</name>
    <dbReference type="NCBI Taxonomy" id="150723"/>
    <lineage>
        <taxon>Bacteria</taxon>
        <taxon>Pseudomonadati</taxon>
        <taxon>Pseudomonadota</taxon>
        <taxon>Alphaproteobacteria</taxon>
        <taxon>Hyphomicrobiales</taxon>
        <taxon>Phyllobacteriaceae</taxon>
        <taxon>Aminobacter</taxon>
    </lineage>
</organism>
<sequence>MDMAFVPLLPAGPKNAEEDRFPSPKGWCRIVWNRRAGYQELFEIIA</sequence>
<dbReference type="EMBL" id="JACJHZ010000009">
    <property type="protein sequence ID" value="MBA9020324.1"/>
    <property type="molecule type" value="Genomic_DNA"/>
</dbReference>
<accession>A0ABR6C5P9</accession>
<name>A0ABR6C5P9_9HYPH</name>
<protein>
    <recommendedName>
        <fullName evidence="3">Transposase</fullName>
    </recommendedName>
</protein>
<evidence type="ECO:0000313" key="2">
    <source>
        <dbReference type="Proteomes" id="UP000587524"/>
    </source>
</evidence>
<evidence type="ECO:0000313" key="1">
    <source>
        <dbReference type="EMBL" id="MBA9020324.1"/>
    </source>
</evidence>
<comment type="caution">
    <text evidence="1">The sequence shown here is derived from an EMBL/GenBank/DDBJ whole genome shotgun (WGS) entry which is preliminary data.</text>
</comment>
<dbReference type="RefSeq" id="WP_157097079.1">
    <property type="nucleotide sequence ID" value="NZ_JACJHY010000009.1"/>
</dbReference>
<evidence type="ECO:0008006" key="3">
    <source>
        <dbReference type="Google" id="ProtNLM"/>
    </source>
</evidence>
<keyword evidence="2" id="KW-1185">Reference proteome</keyword>
<dbReference type="Proteomes" id="UP000587524">
    <property type="component" value="Unassembled WGS sequence"/>
</dbReference>
<gene>
    <name evidence="1" type="ORF">HNQ97_002321</name>
</gene>
<proteinExistence type="predicted"/>
<reference evidence="1 2" key="1">
    <citation type="submission" date="2020-08" db="EMBL/GenBank/DDBJ databases">
        <title>Genomic Encyclopedia of Type Strains, Phase IV (KMG-IV): sequencing the most valuable type-strain genomes for metagenomic binning, comparative biology and taxonomic classification.</title>
        <authorList>
            <person name="Goeker M."/>
        </authorList>
    </citation>
    <scope>NUCLEOTIDE SEQUENCE [LARGE SCALE GENOMIC DNA]</scope>
    <source>
        <strain evidence="1 2">DSM 17455</strain>
    </source>
</reference>